<evidence type="ECO:0000259" key="10">
    <source>
        <dbReference type="PROSITE" id="PS50016"/>
    </source>
</evidence>
<evidence type="ECO:0000256" key="5">
    <source>
        <dbReference type="ARBA" id="ARBA00022771"/>
    </source>
</evidence>
<keyword evidence="5 8" id="KW-0863">Zinc-finger</keyword>
<dbReference type="AlphaFoldDB" id="A0A2J7QYQ7"/>
<sequence>MASFDLDPTFTRCIRLMHSKSKDSEDQLRAMLDDAIIQRHGSSKTLANIFIKKETLSKRESSKPSSSSGRKDDFRKEVEKKNFDKLSVEESSEANREANSSKRSKNNDVSKPGHAKPLLSGNSSPSPHTIVLGNIHEAEPLKDDNLQPEEDDDDNGIPLEILEEDLTCVVCRGMDVVARNQLVECIECHSLYHQECHQPPVAEADMNDPRSAWYCSNCTKAMSKIQNAGNSSIGKQATTSTGLAAATQSPYSASSSGSTGKPTFAAGTTKSNSSPNFSAATKTFGGLPLPTSKTTSISSKQCPIPTTSQKCVMPNINIISADKRLQIMKKKAAKMQEKRKHSK</sequence>
<feature type="compositionally biased region" description="Basic and acidic residues" evidence="9">
    <location>
        <begin position="69"/>
        <end position="108"/>
    </location>
</feature>
<organism evidence="11 12">
    <name type="scientific">Cryptotermes secundus</name>
    <dbReference type="NCBI Taxonomy" id="105785"/>
    <lineage>
        <taxon>Eukaryota</taxon>
        <taxon>Metazoa</taxon>
        <taxon>Ecdysozoa</taxon>
        <taxon>Arthropoda</taxon>
        <taxon>Hexapoda</taxon>
        <taxon>Insecta</taxon>
        <taxon>Pterygota</taxon>
        <taxon>Neoptera</taxon>
        <taxon>Polyneoptera</taxon>
        <taxon>Dictyoptera</taxon>
        <taxon>Blattodea</taxon>
        <taxon>Blattoidea</taxon>
        <taxon>Termitoidae</taxon>
        <taxon>Kalotermitidae</taxon>
        <taxon>Cryptotermitinae</taxon>
        <taxon>Cryptotermes</taxon>
    </lineage>
</organism>
<feature type="domain" description="PHD-type" evidence="10">
    <location>
        <begin position="165"/>
        <end position="221"/>
    </location>
</feature>
<dbReference type="InterPro" id="IPR001965">
    <property type="entry name" value="Znf_PHD"/>
</dbReference>
<keyword evidence="7" id="KW-0539">Nucleus</keyword>
<dbReference type="Pfam" id="PF00628">
    <property type="entry name" value="PHD"/>
    <property type="match status" value="1"/>
</dbReference>
<dbReference type="SUPFAM" id="SSF57903">
    <property type="entry name" value="FYVE/PHD zinc finger"/>
    <property type="match status" value="1"/>
</dbReference>
<reference evidence="11 12" key="1">
    <citation type="submission" date="2017-12" db="EMBL/GenBank/DDBJ databases">
        <title>Hemimetabolous genomes reveal molecular basis of termite eusociality.</title>
        <authorList>
            <person name="Harrison M.C."/>
            <person name="Jongepier E."/>
            <person name="Robertson H.M."/>
            <person name="Arning N."/>
            <person name="Bitard-Feildel T."/>
            <person name="Chao H."/>
            <person name="Childers C.P."/>
            <person name="Dinh H."/>
            <person name="Doddapaneni H."/>
            <person name="Dugan S."/>
            <person name="Gowin J."/>
            <person name="Greiner C."/>
            <person name="Han Y."/>
            <person name="Hu H."/>
            <person name="Hughes D.S.T."/>
            <person name="Huylmans A.-K."/>
            <person name="Kemena C."/>
            <person name="Kremer L.P.M."/>
            <person name="Lee S.L."/>
            <person name="Lopez-Ezquerra A."/>
            <person name="Mallet L."/>
            <person name="Monroy-Kuhn J.M."/>
            <person name="Moser A."/>
            <person name="Murali S.C."/>
            <person name="Muzny D.M."/>
            <person name="Otani S."/>
            <person name="Piulachs M.-D."/>
            <person name="Poelchau M."/>
            <person name="Qu J."/>
            <person name="Schaub F."/>
            <person name="Wada-Katsumata A."/>
            <person name="Worley K.C."/>
            <person name="Xie Q."/>
            <person name="Ylla G."/>
            <person name="Poulsen M."/>
            <person name="Gibbs R.A."/>
            <person name="Schal C."/>
            <person name="Richards S."/>
            <person name="Belles X."/>
            <person name="Korb J."/>
            <person name="Bornberg-Bauer E."/>
        </authorList>
    </citation>
    <scope>NUCLEOTIDE SEQUENCE [LARGE SCALE GENOMIC DNA]</scope>
    <source>
        <tissue evidence="11">Whole body</tissue>
    </source>
</reference>
<dbReference type="InterPro" id="IPR039054">
    <property type="entry name" value="Int12_PHD"/>
</dbReference>
<keyword evidence="6" id="KW-0862">Zinc</keyword>
<dbReference type="FunCoup" id="A0A2J7QYQ7">
    <property type="interactions" value="369"/>
</dbReference>
<comment type="subcellular location">
    <subcellularLocation>
        <location evidence="1">Nucleus</location>
    </subcellularLocation>
</comment>
<protein>
    <recommendedName>
        <fullName evidence="3">Integrator complex subunit 12</fullName>
    </recommendedName>
</protein>
<dbReference type="PANTHER" id="PTHR13415:SF2">
    <property type="entry name" value="INTEGRATOR COMPLEX SUBUNIT 12"/>
    <property type="match status" value="1"/>
</dbReference>
<feature type="region of interest" description="Disordered" evidence="9">
    <location>
        <begin position="55"/>
        <end position="130"/>
    </location>
</feature>
<comment type="similarity">
    <text evidence="2">Belongs to the Integrator subunit 12 family.</text>
</comment>
<evidence type="ECO:0000256" key="3">
    <source>
        <dbReference type="ARBA" id="ARBA00016814"/>
    </source>
</evidence>
<evidence type="ECO:0000313" key="12">
    <source>
        <dbReference type="Proteomes" id="UP000235965"/>
    </source>
</evidence>
<dbReference type="GO" id="GO:0032039">
    <property type="term" value="C:integrator complex"/>
    <property type="evidence" value="ECO:0007669"/>
    <property type="project" value="UniProtKB-ARBA"/>
</dbReference>
<evidence type="ECO:0000313" key="11">
    <source>
        <dbReference type="EMBL" id="PNF33723.1"/>
    </source>
</evidence>
<dbReference type="EMBL" id="NEVH01009083">
    <property type="protein sequence ID" value="PNF33724.1"/>
    <property type="molecule type" value="Genomic_DNA"/>
</dbReference>
<dbReference type="InterPro" id="IPR019787">
    <property type="entry name" value="Znf_PHD-finger"/>
</dbReference>
<evidence type="ECO:0000256" key="6">
    <source>
        <dbReference type="ARBA" id="ARBA00022833"/>
    </source>
</evidence>
<dbReference type="Proteomes" id="UP000235965">
    <property type="component" value="Unassembled WGS sequence"/>
</dbReference>
<evidence type="ECO:0000256" key="9">
    <source>
        <dbReference type="SAM" id="MobiDB-lite"/>
    </source>
</evidence>
<gene>
    <name evidence="11" type="ORF">B7P43_G11216</name>
</gene>
<dbReference type="GO" id="GO:0160232">
    <property type="term" value="C:INTAC complex"/>
    <property type="evidence" value="ECO:0007669"/>
    <property type="project" value="UniProtKB-ARBA"/>
</dbReference>
<feature type="compositionally biased region" description="Polar residues" evidence="9">
    <location>
        <begin position="266"/>
        <end position="279"/>
    </location>
</feature>
<evidence type="ECO:0000256" key="4">
    <source>
        <dbReference type="ARBA" id="ARBA00022723"/>
    </source>
</evidence>
<dbReference type="EMBL" id="NEVH01009083">
    <property type="protein sequence ID" value="PNF33723.1"/>
    <property type="molecule type" value="Genomic_DNA"/>
</dbReference>
<keyword evidence="4" id="KW-0479">Metal-binding</keyword>
<accession>A0A2J7QYQ7</accession>
<evidence type="ECO:0000256" key="2">
    <source>
        <dbReference type="ARBA" id="ARBA00006009"/>
    </source>
</evidence>
<dbReference type="GO" id="GO:0034472">
    <property type="term" value="P:snRNA 3'-end processing"/>
    <property type="evidence" value="ECO:0007669"/>
    <property type="project" value="TreeGrafter"/>
</dbReference>
<dbReference type="InterPro" id="IPR013083">
    <property type="entry name" value="Znf_RING/FYVE/PHD"/>
</dbReference>
<feature type="compositionally biased region" description="Low complexity" evidence="9">
    <location>
        <begin position="248"/>
        <end position="258"/>
    </location>
</feature>
<proteinExistence type="inferred from homology"/>
<name>A0A2J7QYQ7_9NEOP</name>
<evidence type="ECO:0000256" key="1">
    <source>
        <dbReference type="ARBA" id="ARBA00004123"/>
    </source>
</evidence>
<dbReference type="PROSITE" id="PS01359">
    <property type="entry name" value="ZF_PHD_1"/>
    <property type="match status" value="1"/>
</dbReference>
<keyword evidence="12" id="KW-1185">Reference proteome</keyword>
<dbReference type="InParanoid" id="A0A2J7QYQ7"/>
<dbReference type="Gene3D" id="3.30.40.10">
    <property type="entry name" value="Zinc/RING finger domain, C3HC4 (zinc finger)"/>
    <property type="match status" value="1"/>
</dbReference>
<dbReference type="FunFam" id="3.30.40.10:FF:000101">
    <property type="entry name" value="Integrator complex subunit 12"/>
    <property type="match status" value="1"/>
</dbReference>
<dbReference type="SMART" id="SM00249">
    <property type="entry name" value="PHD"/>
    <property type="match status" value="1"/>
</dbReference>
<dbReference type="OrthoDB" id="5846437at2759"/>
<dbReference type="PANTHER" id="PTHR13415">
    <property type="entry name" value="NUCLEAR FACTOR-RELATED"/>
    <property type="match status" value="1"/>
</dbReference>
<evidence type="ECO:0000256" key="8">
    <source>
        <dbReference type="PROSITE-ProRule" id="PRU00146"/>
    </source>
</evidence>
<feature type="region of interest" description="Disordered" evidence="9">
    <location>
        <begin position="248"/>
        <end position="279"/>
    </location>
</feature>
<evidence type="ECO:0000256" key="7">
    <source>
        <dbReference type="ARBA" id="ARBA00023242"/>
    </source>
</evidence>
<dbReference type="PROSITE" id="PS50016">
    <property type="entry name" value="ZF_PHD_2"/>
    <property type="match status" value="1"/>
</dbReference>
<dbReference type="CDD" id="cd15501">
    <property type="entry name" value="PHD_Int12"/>
    <property type="match status" value="1"/>
</dbReference>
<dbReference type="GO" id="GO:0008270">
    <property type="term" value="F:zinc ion binding"/>
    <property type="evidence" value="ECO:0007669"/>
    <property type="project" value="UniProtKB-KW"/>
</dbReference>
<dbReference type="STRING" id="105785.A0A2J7QYQ7"/>
<dbReference type="InterPro" id="IPR051776">
    <property type="entry name" value="Integrator_subunit_12"/>
</dbReference>
<comment type="caution">
    <text evidence="11">The sequence shown here is derived from an EMBL/GenBank/DDBJ whole genome shotgun (WGS) entry which is preliminary data.</text>
</comment>
<dbReference type="InterPro" id="IPR011011">
    <property type="entry name" value="Znf_FYVE_PHD"/>
</dbReference>
<dbReference type="GO" id="GO:0160240">
    <property type="term" value="P:RNA polymerase II transcription initiation surveillance"/>
    <property type="evidence" value="ECO:0007669"/>
    <property type="project" value="UniProtKB-ARBA"/>
</dbReference>
<dbReference type="InterPro" id="IPR019786">
    <property type="entry name" value="Zinc_finger_PHD-type_CS"/>
</dbReference>